<gene>
    <name evidence="1" type="ORF">KSB_17330</name>
</gene>
<organism evidence="1 2">
    <name type="scientific">Ktedonobacter robiniae</name>
    <dbReference type="NCBI Taxonomy" id="2778365"/>
    <lineage>
        <taxon>Bacteria</taxon>
        <taxon>Bacillati</taxon>
        <taxon>Chloroflexota</taxon>
        <taxon>Ktedonobacteria</taxon>
        <taxon>Ktedonobacterales</taxon>
        <taxon>Ktedonobacteraceae</taxon>
        <taxon>Ktedonobacter</taxon>
    </lineage>
</organism>
<comment type="caution">
    <text evidence="1">The sequence shown here is derived from an EMBL/GenBank/DDBJ whole genome shotgun (WGS) entry which is preliminary data.</text>
</comment>
<proteinExistence type="predicted"/>
<sequence>MDKVFVQVMFAQRDLFILIGLVSRLHTAKESNVGNGDRPINQMEGM</sequence>
<protein>
    <submittedName>
        <fullName evidence="1">Uncharacterized protein</fullName>
    </submittedName>
</protein>
<dbReference type="Proteomes" id="UP000654345">
    <property type="component" value="Unassembled WGS sequence"/>
</dbReference>
<name>A0ABQ3UKQ2_9CHLR</name>
<reference evidence="1 2" key="1">
    <citation type="journal article" date="2021" name="Int. J. Syst. Evol. Microbiol.">
        <title>Reticulibacter mediterranei gen. nov., sp. nov., within the new family Reticulibacteraceae fam. nov., and Ktedonospora formicarum gen. nov., sp. nov., Ktedonobacter robiniae sp. nov., Dictyobacter formicarum sp. nov. and Dictyobacter arantiisoli sp. nov., belonging to the class Ktedonobacteria.</title>
        <authorList>
            <person name="Yabe S."/>
            <person name="Zheng Y."/>
            <person name="Wang C.M."/>
            <person name="Sakai Y."/>
            <person name="Abe K."/>
            <person name="Yokota A."/>
            <person name="Donadio S."/>
            <person name="Cavaletti L."/>
            <person name="Monciardini P."/>
        </authorList>
    </citation>
    <scope>NUCLEOTIDE SEQUENCE [LARGE SCALE GENOMIC DNA]</scope>
    <source>
        <strain evidence="1 2">SOSP1-30</strain>
    </source>
</reference>
<dbReference type="EMBL" id="BNJG01000001">
    <property type="protein sequence ID" value="GHO53258.1"/>
    <property type="molecule type" value="Genomic_DNA"/>
</dbReference>
<accession>A0ABQ3UKQ2</accession>
<evidence type="ECO:0000313" key="1">
    <source>
        <dbReference type="EMBL" id="GHO53258.1"/>
    </source>
</evidence>
<evidence type="ECO:0000313" key="2">
    <source>
        <dbReference type="Proteomes" id="UP000654345"/>
    </source>
</evidence>
<keyword evidence="2" id="KW-1185">Reference proteome</keyword>